<evidence type="ECO:0000313" key="1">
    <source>
        <dbReference type="EMBL" id="MBN8198103.1"/>
    </source>
</evidence>
<dbReference type="RefSeq" id="WP_170310314.1">
    <property type="nucleotide sequence ID" value="NZ_JAEKJW010000003.1"/>
</dbReference>
<dbReference type="EMBL" id="JAEKJW010000003">
    <property type="protein sequence ID" value="MBN8198103.1"/>
    <property type="molecule type" value="Genomic_DNA"/>
</dbReference>
<comment type="caution">
    <text evidence="1">The sequence shown here is derived from an EMBL/GenBank/DDBJ whole genome shotgun (WGS) entry which is preliminary data.</text>
</comment>
<reference evidence="1" key="1">
    <citation type="submission" date="2020-12" db="EMBL/GenBank/DDBJ databases">
        <title>Oil enriched cultivation method for isolating marine PHA-producing bacteria.</title>
        <authorList>
            <person name="Zheng W."/>
            <person name="Yu S."/>
            <person name="Huang Y."/>
        </authorList>
    </citation>
    <scope>NUCLEOTIDE SEQUENCE</scope>
    <source>
        <strain evidence="1">SY-2-3</strain>
    </source>
</reference>
<dbReference type="Proteomes" id="UP000664405">
    <property type="component" value="Unassembled WGS sequence"/>
</dbReference>
<accession>A0A8I1M9W8</accession>
<evidence type="ECO:0000313" key="2">
    <source>
        <dbReference type="Proteomes" id="UP000664405"/>
    </source>
</evidence>
<dbReference type="AlphaFoldDB" id="A0A8I1M9W8"/>
<sequence length="53" mass="5881">MTSTAENPNRIFVLTPKFSKNAPVGAEETRDTIIPSVFAAPRYDLFDYQGICS</sequence>
<proteinExistence type="predicted"/>
<name>A0A8I1M9W8_9PROT</name>
<protein>
    <submittedName>
        <fullName evidence="1">Uncharacterized protein</fullName>
    </submittedName>
</protein>
<gene>
    <name evidence="1" type="ORF">JF547_16660</name>
</gene>
<organism evidence="1 2">
    <name type="scientific">Thalassospira povalilytica</name>
    <dbReference type="NCBI Taxonomy" id="732237"/>
    <lineage>
        <taxon>Bacteria</taxon>
        <taxon>Pseudomonadati</taxon>
        <taxon>Pseudomonadota</taxon>
        <taxon>Alphaproteobacteria</taxon>
        <taxon>Rhodospirillales</taxon>
        <taxon>Thalassospiraceae</taxon>
        <taxon>Thalassospira</taxon>
    </lineage>
</organism>